<feature type="signal peptide" evidence="1">
    <location>
        <begin position="1"/>
        <end position="32"/>
    </location>
</feature>
<reference evidence="2" key="1">
    <citation type="submission" date="2014-03" db="EMBL/GenBank/DDBJ databases">
        <title>The sialotranscriptome of Amblyomma triste, Amblyomma parvum and Amblyomma cajennense ticks, uncovered by 454-based RNA-seq.</title>
        <authorList>
            <person name="Garcia G.R."/>
            <person name="Gardinassi L.G."/>
            <person name="Ribeiro J.M."/>
            <person name="Anatriello E."/>
            <person name="Ferreira B.R."/>
            <person name="Moreira H.N."/>
            <person name="Mafra C."/>
            <person name="Olegario M.M."/>
            <person name="Szabo P.J."/>
            <person name="Miranda-Santos I.K."/>
            <person name="Maruyama S.R."/>
        </authorList>
    </citation>
    <scope>NUCLEOTIDE SEQUENCE</scope>
    <source>
        <strain evidence="2">Uberlandia</strain>
        <tissue evidence="2">Salivary glands</tissue>
    </source>
</reference>
<dbReference type="InterPro" id="IPR002970">
    <property type="entry name" value="Tick_his-bd"/>
</dbReference>
<dbReference type="GO" id="GO:0043176">
    <property type="term" value="F:amine binding"/>
    <property type="evidence" value="ECO:0007669"/>
    <property type="project" value="InterPro"/>
</dbReference>
<evidence type="ECO:0000256" key="1">
    <source>
        <dbReference type="SAM" id="SignalP"/>
    </source>
</evidence>
<dbReference type="Gene3D" id="2.40.128.20">
    <property type="match status" value="1"/>
</dbReference>
<dbReference type="AlphaFoldDB" id="A0A023FP18"/>
<dbReference type="EMBL" id="GBBK01001468">
    <property type="protein sequence ID" value="JAC23014.1"/>
    <property type="molecule type" value="mRNA"/>
</dbReference>
<dbReference type="Pfam" id="PF02098">
    <property type="entry name" value="His_binding"/>
    <property type="match status" value="1"/>
</dbReference>
<evidence type="ECO:0000313" key="2">
    <source>
        <dbReference type="EMBL" id="JAC23014.1"/>
    </source>
</evidence>
<proteinExistence type="evidence at transcript level"/>
<keyword evidence="1" id="KW-0732">Signal</keyword>
<dbReference type="GO" id="GO:0030682">
    <property type="term" value="P:symbiont-mediated perturbation of host defenses"/>
    <property type="evidence" value="ECO:0007669"/>
    <property type="project" value="InterPro"/>
</dbReference>
<organism evidence="2">
    <name type="scientific">Amblyomma cajennense</name>
    <name type="common">Cayenne tick</name>
    <name type="synonym">Acarus cajennensis</name>
    <dbReference type="NCBI Taxonomy" id="34607"/>
    <lineage>
        <taxon>Eukaryota</taxon>
        <taxon>Metazoa</taxon>
        <taxon>Ecdysozoa</taxon>
        <taxon>Arthropoda</taxon>
        <taxon>Chelicerata</taxon>
        <taxon>Arachnida</taxon>
        <taxon>Acari</taxon>
        <taxon>Parasitiformes</taxon>
        <taxon>Ixodida</taxon>
        <taxon>Ixodoidea</taxon>
        <taxon>Ixodidae</taxon>
        <taxon>Amblyomminae</taxon>
        <taxon>Amblyomma</taxon>
    </lineage>
</organism>
<sequence>MADSIITMPSLIVKAAVLLAITLSFMEIETHGDIRIDEEPTYFEGQDIYKAFNISDGFWLHTQNFERKMTGGRKCTYFHMRGIDQNGMNYTSYYWFPNGTMGTMPYHGIFYTTPLASTSERNTSNGLNVSKTSEPWHPRNFRLTFSDYKSCLILRVLDFKRMNEYACMVLVSDPPANNSMPWKCQLMYRNACNGSGIAEQIYEQSCKKPEIHP</sequence>
<feature type="chain" id="PRO_5001517079" evidence="1">
    <location>
        <begin position="33"/>
        <end position="213"/>
    </location>
</feature>
<dbReference type="SUPFAM" id="SSF50814">
    <property type="entry name" value="Lipocalins"/>
    <property type="match status" value="1"/>
</dbReference>
<dbReference type="InterPro" id="IPR012674">
    <property type="entry name" value="Calycin"/>
</dbReference>
<protein>
    <submittedName>
        <fullName evidence="2">Putative lipocal-1 1</fullName>
    </submittedName>
</protein>
<name>A0A023FP18_AMBCJ</name>
<accession>A0A023FP18</accession>